<name>A0A6G0YBF5_APHCR</name>
<dbReference type="EMBL" id="VUJU01005026">
    <property type="protein sequence ID" value="KAF0752510.1"/>
    <property type="molecule type" value="Genomic_DNA"/>
</dbReference>
<dbReference type="OrthoDB" id="6611940at2759"/>
<protein>
    <recommendedName>
        <fullName evidence="4">MD-2-related lipid-recognition domain-containing protein</fullName>
    </recommendedName>
</protein>
<dbReference type="Proteomes" id="UP000478052">
    <property type="component" value="Unassembled WGS sequence"/>
</dbReference>
<evidence type="ECO:0000313" key="2">
    <source>
        <dbReference type="EMBL" id="KAF0752510.1"/>
    </source>
</evidence>
<sequence>MVIVIVFVLIAFISESNSNSNFMPNLPMISYKICGQYRTVFEKTYTCESTNLIQFNLYFSKKTFNITEMKGNLTFLVPLDDTLTLDINAASWGSIGGWKPNAMVYITKNACSNFKKVLGKVWTTLTDSFSMHINSCPIPRGTFITTFVDLKELEKHNAPKVFFYGKYKYVFKFKNGQNKILVFVLIAFLSLSNSKSHCSHNLLMGECRTVFEKIYSFKSTNAFELNKNTFNITEKKGIITLLLPVDDTLTGEYRVIFERTLSITELKGNVTFMIPLDDTLTLDVNVASWSLNGGWKPNSIVYITKNACTNMKNVLGNVWYSLIKAFNGPKTSCPFPAGTYITSGVDLKELEDHNAPKIKNAGKKVLGCAIIELNLNLK</sequence>
<evidence type="ECO:0000313" key="3">
    <source>
        <dbReference type="Proteomes" id="UP000478052"/>
    </source>
</evidence>
<feature type="chain" id="PRO_5026147466" description="MD-2-related lipid-recognition domain-containing protein" evidence="1">
    <location>
        <begin position="19"/>
        <end position="378"/>
    </location>
</feature>
<gene>
    <name evidence="2" type="ORF">FWK35_00023147</name>
</gene>
<reference evidence="2 3" key="1">
    <citation type="submission" date="2019-08" db="EMBL/GenBank/DDBJ databases">
        <title>Whole genome of Aphis craccivora.</title>
        <authorList>
            <person name="Voronova N.V."/>
            <person name="Shulinski R.S."/>
            <person name="Bandarenka Y.V."/>
            <person name="Zhorov D.G."/>
            <person name="Warner D."/>
        </authorList>
    </citation>
    <scope>NUCLEOTIDE SEQUENCE [LARGE SCALE GENOMIC DNA]</scope>
    <source>
        <strain evidence="2">180601</strain>
        <tissue evidence="2">Whole Body</tissue>
    </source>
</reference>
<organism evidence="2 3">
    <name type="scientific">Aphis craccivora</name>
    <name type="common">Cowpea aphid</name>
    <dbReference type="NCBI Taxonomy" id="307492"/>
    <lineage>
        <taxon>Eukaryota</taxon>
        <taxon>Metazoa</taxon>
        <taxon>Ecdysozoa</taxon>
        <taxon>Arthropoda</taxon>
        <taxon>Hexapoda</taxon>
        <taxon>Insecta</taxon>
        <taxon>Pterygota</taxon>
        <taxon>Neoptera</taxon>
        <taxon>Paraneoptera</taxon>
        <taxon>Hemiptera</taxon>
        <taxon>Sternorrhyncha</taxon>
        <taxon>Aphidomorpha</taxon>
        <taxon>Aphidoidea</taxon>
        <taxon>Aphididae</taxon>
        <taxon>Aphidini</taxon>
        <taxon>Aphis</taxon>
        <taxon>Aphis</taxon>
    </lineage>
</organism>
<feature type="non-terminal residue" evidence="2">
    <location>
        <position position="378"/>
    </location>
</feature>
<dbReference type="PANTHER" id="PTHR21112">
    <property type="entry name" value="CHEMOSENSORY PROTEIN A 29A-RELATED"/>
    <property type="match status" value="1"/>
</dbReference>
<dbReference type="PANTHER" id="PTHR21112:SF0">
    <property type="entry name" value="CHEMOSENSORY PROTEIN A 29A-RELATED"/>
    <property type="match status" value="1"/>
</dbReference>
<keyword evidence="3" id="KW-1185">Reference proteome</keyword>
<dbReference type="AlphaFoldDB" id="A0A6G0YBF5"/>
<keyword evidence="1" id="KW-0732">Signal</keyword>
<evidence type="ECO:0000256" key="1">
    <source>
        <dbReference type="SAM" id="SignalP"/>
    </source>
</evidence>
<evidence type="ECO:0008006" key="4">
    <source>
        <dbReference type="Google" id="ProtNLM"/>
    </source>
</evidence>
<accession>A0A6G0YBF5</accession>
<comment type="caution">
    <text evidence="2">The sequence shown here is derived from an EMBL/GenBank/DDBJ whole genome shotgun (WGS) entry which is preliminary data.</text>
</comment>
<feature type="signal peptide" evidence="1">
    <location>
        <begin position="1"/>
        <end position="18"/>
    </location>
</feature>
<proteinExistence type="predicted"/>